<feature type="transmembrane region" description="Helical" evidence="5">
    <location>
        <begin position="40"/>
        <end position="60"/>
    </location>
</feature>
<feature type="transmembrane region" description="Helical" evidence="5">
    <location>
        <begin position="7"/>
        <end position="28"/>
    </location>
</feature>
<evidence type="ECO:0000256" key="2">
    <source>
        <dbReference type="ARBA" id="ARBA00022692"/>
    </source>
</evidence>
<comment type="caution">
    <text evidence="6">The sequence shown here is derived from an EMBL/GenBank/DDBJ whole genome shotgun (WGS) entry which is preliminary data.</text>
</comment>
<evidence type="ECO:0000256" key="1">
    <source>
        <dbReference type="ARBA" id="ARBA00004141"/>
    </source>
</evidence>
<keyword evidence="7" id="KW-1185">Reference proteome</keyword>
<protein>
    <submittedName>
        <fullName evidence="6">Uncharacterized protein</fullName>
    </submittedName>
</protein>
<dbReference type="PANTHER" id="PTHR11040:SF140">
    <property type="entry name" value="ZRT (ZRT), IRT- (IRT-) LIKE PROTEIN TRANSPORTER"/>
    <property type="match status" value="1"/>
</dbReference>
<evidence type="ECO:0000256" key="4">
    <source>
        <dbReference type="ARBA" id="ARBA00023136"/>
    </source>
</evidence>
<feature type="transmembrane region" description="Helical" evidence="5">
    <location>
        <begin position="206"/>
        <end position="229"/>
    </location>
</feature>
<feature type="transmembrane region" description="Helical" evidence="5">
    <location>
        <begin position="276"/>
        <end position="295"/>
    </location>
</feature>
<proteinExistence type="predicted"/>
<comment type="subcellular location">
    <subcellularLocation>
        <location evidence="1">Membrane</location>
        <topology evidence="1">Multi-pass membrane protein</topology>
    </subcellularLocation>
</comment>
<dbReference type="PANTHER" id="PTHR11040">
    <property type="entry name" value="ZINC/IRON TRANSPORTER"/>
    <property type="match status" value="1"/>
</dbReference>
<evidence type="ECO:0000313" key="7">
    <source>
        <dbReference type="Proteomes" id="UP001485043"/>
    </source>
</evidence>
<feature type="transmembrane region" description="Helical" evidence="5">
    <location>
        <begin position="235"/>
        <end position="256"/>
    </location>
</feature>
<dbReference type="AlphaFoldDB" id="A0AAW1SQ75"/>
<gene>
    <name evidence="6" type="ORF">WJX84_010005</name>
</gene>
<evidence type="ECO:0000313" key="6">
    <source>
        <dbReference type="EMBL" id="KAK9850449.1"/>
    </source>
</evidence>
<dbReference type="EMBL" id="JALJOV010001290">
    <property type="protein sequence ID" value="KAK9850449.1"/>
    <property type="molecule type" value="Genomic_DNA"/>
</dbReference>
<dbReference type="GO" id="GO:0005385">
    <property type="term" value="F:zinc ion transmembrane transporter activity"/>
    <property type="evidence" value="ECO:0007669"/>
    <property type="project" value="TreeGrafter"/>
</dbReference>
<sequence>MFQSPKFLSFLNCFAGGVFLTFGIMHLLPDAAGDADDLHIQNYPTAYLFATVGFVIVFFVQKVLTPLLVPTEDTLSSSQGDSCCTTGATAILGNATFAGEGVAAADGKLRPGKAFDEEVGSMPVGCGCEGAPQKPLAPHRPSALRWIAPIILFLGLCVHSVFEGLAVGLQDTNAGVVTAAVAMVTHKWVESIALSSMCLRARAEIWQIFLVLLPFGVMAFVGVAIGVAVTDTSSATEMVLFGLISGGFIYIGGYEIIHGEFSAGCSRQASSRIYRLLQFAAFFAGALLVALLQLVHGS</sequence>
<accession>A0AAW1SQ75</accession>
<dbReference type="Proteomes" id="UP001485043">
    <property type="component" value="Unassembled WGS sequence"/>
</dbReference>
<dbReference type="GO" id="GO:0016020">
    <property type="term" value="C:membrane"/>
    <property type="evidence" value="ECO:0007669"/>
    <property type="project" value="UniProtKB-SubCell"/>
</dbReference>
<name>A0AAW1SQ75_9CHLO</name>
<organism evidence="6 7">
    <name type="scientific">Apatococcus fuscideae</name>
    <dbReference type="NCBI Taxonomy" id="2026836"/>
    <lineage>
        <taxon>Eukaryota</taxon>
        <taxon>Viridiplantae</taxon>
        <taxon>Chlorophyta</taxon>
        <taxon>core chlorophytes</taxon>
        <taxon>Trebouxiophyceae</taxon>
        <taxon>Chlorellales</taxon>
        <taxon>Chlorellaceae</taxon>
        <taxon>Apatococcus</taxon>
    </lineage>
</organism>
<keyword evidence="4 5" id="KW-0472">Membrane</keyword>
<reference evidence="6 7" key="1">
    <citation type="journal article" date="2024" name="Nat. Commun.">
        <title>Phylogenomics reveals the evolutionary origins of lichenization in chlorophyte algae.</title>
        <authorList>
            <person name="Puginier C."/>
            <person name="Libourel C."/>
            <person name="Otte J."/>
            <person name="Skaloud P."/>
            <person name="Haon M."/>
            <person name="Grisel S."/>
            <person name="Petersen M."/>
            <person name="Berrin J.G."/>
            <person name="Delaux P.M."/>
            <person name="Dal Grande F."/>
            <person name="Keller J."/>
        </authorList>
    </citation>
    <scope>NUCLEOTIDE SEQUENCE [LARGE SCALE GENOMIC DNA]</scope>
    <source>
        <strain evidence="6 7">SAG 2523</strain>
    </source>
</reference>
<keyword evidence="2 5" id="KW-0812">Transmembrane</keyword>
<evidence type="ECO:0000256" key="3">
    <source>
        <dbReference type="ARBA" id="ARBA00022989"/>
    </source>
</evidence>
<dbReference type="Pfam" id="PF02535">
    <property type="entry name" value="Zip"/>
    <property type="match status" value="1"/>
</dbReference>
<evidence type="ECO:0000256" key="5">
    <source>
        <dbReference type="SAM" id="Phobius"/>
    </source>
</evidence>
<dbReference type="InterPro" id="IPR003689">
    <property type="entry name" value="ZIP"/>
</dbReference>
<keyword evidence="3 5" id="KW-1133">Transmembrane helix</keyword>